<reference evidence="1 2" key="1">
    <citation type="submission" date="2016-05" db="EMBL/GenBank/DDBJ databases">
        <title>Genome sequencing reveals origins of a unique bacterial endosymbiosis in the earliest lineages of terrestrial Fungi.</title>
        <authorList>
            <consortium name="DOE Joint Genome Institute"/>
            <person name="Uehling J."/>
            <person name="Gryganskyi A."/>
            <person name="Hameed K."/>
            <person name="Tschaplinski T."/>
            <person name="Misztal P."/>
            <person name="Wu S."/>
            <person name="Desiro A."/>
            <person name="Vande Pol N."/>
            <person name="Du Z.-Y."/>
            <person name="Zienkiewicz A."/>
            <person name="Zienkiewicz K."/>
            <person name="Morin E."/>
            <person name="Tisserant E."/>
            <person name="Splivallo R."/>
            <person name="Hainaut M."/>
            <person name="Henrissat B."/>
            <person name="Ohm R."/>
            <person name="Kuo A."/>
            <person name="Yan J."/>
            <person name="Lipzen A."/>
            <person name="Nolan M."/>
            <person name="Labutti K."/>
            <person name="Barry K."/>
            <person name="Goldstein A."/>
            <person name="Labbe J."/>
            <person name="Schadt C."/>
            <person name="Tuskan G."/>
            <person name="Grigoriev I."/>
            <person name="Martin F."/>
            <person name="Vilgalys R."/>
            <person name="Bonito G."/>
        </authorList>
    </citation>
    <scope>NUCLEOTIDE SEQUENCE [LARGE SCALE GENOMIC DNA]</scope>
    <source>
        <strain evidence="1 2">AG-77</strain>
    </source>
</reference>
<dbReference type="Proteomes" id="UP000078512">
    <property type="component" value="Unassembled WGS sequence"/>
</dbReference>
<name>A0A197JM95_9FUNG</name>
<gene>
    <name evidence="1" type="ORF">K457DRAFT_23105</name>
</gene>
<evidence type="ECO:0000313" key="1">
    <source>
        <dbReference type="EMBL" id="OAQ25484.1"/>
    </source>
</evidence>
<keyword evidence="2" id="KW-1185">Reference proteome</keyword>
<accession>A0A197JM95</accession>
<evidence type="ECO:0000313" key="2">
    <source>
        <dbReference type="Proteomes" id="UP000078512"/>
    </source>
</evidence>
<organism evidence="1 2">
    <name type="scientific">Linnemannia elongata AG-77</name>
    <dbReference type="NCBI Taxonomy" id="1314771"/>
    <lineage>
        <taxon>Eukaryota</taxon>
        <taxon>Fungi</taxon>
        <taxon>Fungi incertae sedis</taxon>
        <taxon>Mucoromycota</taxon>
        <taxon>Mortierellomycotina</taxon>
        <taxon>Mortierellomycetes</taxon>
        <taxon>Mortierellales</taxon>
        <taxon>Mortierellaceae</taxon>
        <taxon>Linnemannia</taxon>
    </lineage>
</organism>
<dbReference type="EMBL" id="KV442078">
    <property type="protein sequence ID" value="OAQ25484.1"/>
    <property type="molecule type" value="Genomic_DNA"/>
</dbReference>
<protein>
    <submittedName>
        <fullName evidence="1">Uncharacterized protein</fullName>
    </submittedName>
</protein>
<dbReference type="OrthoDB" id="2446957at2759"/>
<proteinExistence type="predicted"/>
<dbReference type="AlphaFoldDB" id="A0A197JM95"/>
<sequence>MNFGDLEGTGVVIVNDHYTYSSLWLLPQSFSSLEAVFCHVDVSTTFLLCEINKGLYDDASKGASKWFKARIRTSTELTIAEMRKTRFQEDWIHDLLYDRLKLLRTELNPNADENKYTTF</sequence>